<protein>
    <submittedName>
        <fullName evidence="2">Uncharacterized protein</fullName>
    </submittedName>
</protein>
<proteinExistence type="predicted"/>
<evidence type="ECO:0000313" key="2">
    <source>
        <dbReference type="EMBL" id="KAK1003538.1"/>
    </source>
</evidence>
<accession>A0AAN6QYQ4</accession>
<feature type="region of interest" description="Disordered" evidence="1">
    <location>
        <begin position="42"/>
        <end position="101"/>
    </location>
</feature>
<feature type="region of interest" description="Disordered" evidence="1">
    <location>
        <begin position="297"/>
        <end position="332"/>
    </location>
</feature>
<organism evidence="2 3">
    <name type="scientific">Friedmanniomyces endolithicus</name>
    <dbReference type="NCBI Taxonomy" id="329885"/>
    <lineage>
        <taxon>Eukaryota</taxon>
        <taxon>Fungi</taxon>
        <taxon>Dikarya</taxon>
        <taxon>Ascomycota</taxon>
        <taxon>Pezizomycotina</taxon>
        <taxon>Dothideomycetes</taxon>
        <taxon>Dothideomycetidae</taxon>
        <taxon>Mycosphaerellales</taxon>
        <taxon>Teratosphaeriaceae</taxon>
        <taxon>Friedmanniomyces</taxon>
    </lineage>
</organism>
<feature type="compositionally biased region" description="Acidic residues" evidence="1">
    <location>
        <begin position="89"/>
        <end position="99"/>
    </location>
</feature>
<feature type="compositionally biased region" description="Basic and acidic residues" evidence="1">
    <location>
        <begin position="134"/>
        <end position="144"/>
    </location>
</feature>
<gene>
    <name evidence="2" type="ORF">LTR91_004764</name>
</gene>
<feature type="compositionally biased region" description="Acidic residues" evidence="1">
    <location>
        <begin position="120"/>
        <end position="133"/>
    </location>
</feature>
<sequence>MPPLPAKKRKTGIVGFGSTSSGARKVIGLDKKPAKITKNTKKTVTKKTGVHTFSEMTKGGERKEAQTEAEQDGGDKTDAYDGDYKPDPEDAVEDDDELNLLDPDFSADDLWLLPATEAANGDDVEIEVSDSENDDYHKEKGRPDMEEDEESIGSDIEETFDEDGTLVRTTVDVEKGYKAGKEREEERMKHVKNLSSCRTALNRLRHMIRRVRADNDPLPEGVEPHRATITKKDHGGYFDLVPDERGSVEMLGPGLYRELKTSSLFTTYERDPNAVGRVAVGNVAVRRISHAVAKSAVQTTRANARKGKEQEATLGVQDTGRGDSGSDGAAGQ</sequence>
<dbReference type="AlphaFoldDB" id="A0AAN6QYQ4"/>
<comment type="caution">
    <text evidence="2">The sequence shown here is derived from an EMBL/GenBank/DDBJ whole genome shotgun (WGS) entry which is preliminary data.</text>
</comment>
<feature type="compositionally biased region" description="Basic and acidic residues" evidence="1">
    <location>
        <begin position="73"/>
        <end position="88"/>
    </location>
</feature>
<feature type="compositionally biased region" description="Gly residues" evidence="1">
    <location>
        <begin position="322"/>
        <end position="332"/>
    </location>
</feature>
<evidence type="ECO:0000313" key="3">
    <source>
        <dbReference type="Proteomes" id="UP001175353"/>
    </source>
</evidence>
<feature type="region of interest" description="Disordered" evidence="1">
    <location>
        <begin position="116"/>
        <end position="151"/>
    </location>
</feature>
<dbReference type="EMBL" id="JAUJLE010000028">
    <property type="protein sequence ID" value="KAK1003538.1"/>
    <property type="molecule type" value="Genomic_DNA"/>
</dbReference>
<evidence type="ECO:0000256" key="1">
    <source>
        <dbReference type="SAM" id="MobiDB-lite"/>
    </source>
</evidence>
<dbReference type="Proteomes" id="UP001175353">
    <property type="component" value="Unassembled WGS sequence"/>
</dbReference>
<name>A0AAN6QYQ4_9PEZI</name>
<reference evidence="2" key="1">
    <citation type="submission" date="2023-06" db="EMBL/GenBank/DDBJ databases">
        <title>Black Yeasts Isolated from many extreme environments.</title>
        <authorList>
            <person name="Coleine C."/>
            <person name="Stajich J.E."/>
            <person name="Selbmann L."/>
        </authorList>
    </citation>
    <scope>NUCLEOTIDE SEQUENCE</scope>
    <source>
        <strain evidence="2">CCFEE 5200</strain>
    </source>
</reference>
<keyword evidence="3" id="KW-1185">Reference proteome</keyword>